<evidence type="ECO:0000313" key="5">
    <source>
        <dbReference type="EMBL" id="GMI06122.1"/>
    </source>
</evidence>
<sequence length="559" mass="60570">MLPDVTPPPLPARRKSSAPSQSSSSYINITVGVRIRPSSNPSSLDLTSFITPHHILNPSATQDLSYATLASPVLQKLEQGYSTSIVAYGQTGSGKTHTIFGPPGSLRSDSPSSWGLMPRILSSLLSSPGTSLSASAVEVYQDLAYDLLNSSSPLTVGSKGKNQLNVTRNVAVAGPLSGKQGASNGGAHPAGCYCCYCERAKMKKQEDFKRMMAERRGEMPPMSKGVDPFKAGKTSRSSPNAARRASGGGGGADYATVGERLVNLRSEEDVLDLCRTVELSRNTASHDLNDRSSRSHCLVSVHVTTSVGGRTRRNKCLLVDLAGSERIAKSKVEGVRKSQAIEINKSLTALGRIIKSLSSRSKHVPYRDSTLTMLLKDSFSGKASTTFIVCVSRGGEHDEETKRSLEFGQRLGGVRTNAVMAATVSDSSLSGDRDALVRMLAGMKSELSTLDAGGVDEEATNPAAVRKFRKDCGRLSDMRGRIRHLEEVAYKAGEGRNASSRELKELRDAYRRLNEDVERVKYAVDRLTQRTFWREPSAAWKRKNEEIKELEGRLAMLRG</sequence>
<dbReference type="Pfam" id="PF00225">
    <property type="entry name" value="Kinesin"/>
    <property type="match status" value="2"/>
</dbReference>
<dbReference type="GO" id="GO:0008017">
    <property type="term" value="F:microtubule binding"/>
    <property type="evidence" value="ECO:0007669"/>
    <property type="project" value="InterPro"/>
</dbReference>
<keyword evidence="1" id="KW-0067">ATP-binding</keyword>
<name>A0A9W7CA49_9STRA</name>
<dbReference type="InterPro" id="IPR001752">
    <property type="entry name" value="Kinesin_motor_dom"/>
</dbReference>
<evidence type="ECO:0000259" key="4">
    <source>
        <dbReference type="PROSITE" id="PS50067"/>
    </source>
</evidence>
<reference evidence="5" key="1">
    <citation type="submission" date="2022-07" db="EMBL/GenBank/DDBJ databases">
        <title>Genome analysis of Parmales, a sister group of diatoms, reveals the evolutionary specialization of diatoms from phago-mixotrophs to photoautotrophs.</title>
        <authorList>
            <person name="Ban H."/>
            <person name="Sato S."/>
            <person name="Yoshikawa S."/>
            <person name="Kazumasa Y."/>
            <person name="Nakamura Y."/>
            <person name="Ichinomiya M."/>
            <person name="Saitoh K."/>
            <person name="Sato N."/>
            <person name="Blanc-Mathieu R."/>
            <person name="Endo H."/>
            <person name="Kuwata A."/>
            <person name="Ogata H."/>
        </authorList>
    </citation>
    <scope>NUCLEOTIDE SEQUENCE</scope>
</reference>
<dbReference type="Gene3D" id="3.40.850.10">
    <property type="entry name" value="Kinesin motor domain"/>
    <property type="match status" value="2"/>
</dbReference>
<keyword evidence="2" id="KW-0175">Coiled coil</keyword>
<dbReference type="PROSITE" id="PS50067">
    <property type="entry name" value="KINESIN_MOTOR_2"/>
    <property type="match status" value="1"/>
</dbReference>
<proteinExistence type="inferred from homology"/>
<organism evidence="5 6">
    <name type="scientific">Triparma retinervis</name>
    <dbReference type="NCBI Taxonomy" id="2557542"/>
    <lineage>
        <taxon>Eukaryota</taxon>
        <taxon>Sar</taxon>
        <taxon>Stramenopiles</taxon>
        <taxon>Ochrophyta</taxon>
        <taxon>Bolidophyceae</taxon>
        <taxon>Parmales</taxon>
        <taxon>Triparmaceae</taxon>
        <taxon>Triparma</taxon>
    </lineage>
</organism>
<dbReference type="GO" id="GO:0005871">
    <property type="term" value="C:kinesin complex"/>
    <property type="evidence" value="ECO:0007669"/>
    <property type="project" value="TreeGrafter"/>
</dbReference>
<dbReference type="EMBL" id="BRXZ01000145">
    <property type="protein sequence ID" value="GMI06122.1"/>
    <property type="molecule type" value="Genomic_DNA"/>
</dbReference>
<evidence type="ECO:0000313" key="6">
    <source>
        <dbReference type="Proteomes" id="UP001165082"/>
    </source>
</evidence>
<dbReference type="InterPro" id="IPR036961">
    <property type="entry name" value="Kinesin_motor_dom_sf"/>
</dbReference>
<dbReference type="PANTHER" id="PTHR24115:SF986">
    <property type="entry name" value="KINESIN-LIKE PROTEIN"/>
    <property type="match status" value="1"/>
</dbReference>
<feature type="binding site" evidence="1">
    <location>
        <begin position="89"/>
        <end position="96"/>
    </location>
    <ligand>
        <name>ATP</name>
        <dbReference type="ChEBI" id="CHEBI:30616"/>
    </ligand>
</feature>
<comment type="similarity">
    <text evidence="1">Belongs to the TRAFAC class myosin-kinesin ATPase superfamily. Kinesin family.</text>
</comment>
<feature type="coiled-coil region" evidence="2">
    <location>
        <begin position="496"/>
        <end position="530"/>
    </location>
</feature>
<dbReference type="AlphaFoldDB" id="A0A9W7CA49"/>
<evidence type="ECO:0000256" key="3">
    <source>
        <dbReference type="SAM" id="MobiDB-lite"/>
    </source>
</evidence>
<dbReference type="GO" id="GO:0005874">
    <property type="term" value="C:microtubule"/>
    <property type="evidence" value="ECO:0007669"/>
    <property type="project" value="TreeGrafter"/>
</dbReference>
<feature type="region of interest" description="Disordered" evidence="3">
    <location>
        <begin position="217"/>
        <end position="252"/>
    </location>
</feature>
<evidence type="ECO:0000256" key="1">
    <source>
        <dbReference type="PROSITE-ProRule" id="PRU00283"/>
    </source>
</evidence>
<comment type="caution">
    <text evidence="5">The sequence shown here is derived from an EMBL/GenBank/DDBJ whole genome shotgun (WGS) entry which is preliminary data.</text>
</comment>
<dbReference type="GO" id="GO:0003777">
    <property type="term" value="F:microtubule motor activity"/>
    <property type="evidence" value="ECO:0007669"/>
    <property type="project" value="InterPro"/>
</dbReference>
<keyword evidence="6" id="KW-1185">Reference proteome</keyword>
<dbReference type="OrthoDB" id="3176171at2759"/>
<protein>
    <recommendedName>
        <fullName evidence="4">Kinesin motor domain-containing protein</fullName>
    </recommendedName>
</protein>
<dbReference type="SMART" id="SM00129">
    <property type="entry name" value="KISc"/>
    <property type="match status" value="1"/>
</dbReference>
<accession>A0A9W7CA49</accession>
<dbReference type="Proteomes" id="UP001165082">
    <property type="component" value="Unassembled WGS sequence"/>
</dbReference>
<evidence type="ECO:0000256" key="2">
    <source>
        <dbReference type="SAM" id="Coils"/>
    </source>
</evidence>
<dbReference type="GO" id="GO:0016887">
    <property type="term" value="F:ATP hydrolysis activity"/>
    <property type="evidence" value="ECO:0007669"/>
    <property type="project" value="TreeGrafter"/>
</dbReference>
<dbReference type="InterPro" id="IPR027417">
    <property type="entry name" value="P-loop_NTPase"/>
</dbReference>
<dbReference type="GO" id="GO:0005524">
    <property type="term" value="F:ATP binding"/>
    <property type="evidence" value="ECO:0007669"/>
    <property type="project" value="UniProtKB-UniRule"/>
</dbReference>
<keyword evidence="1" id="KW-0505">Motor protein</keyword>
<feature type="compositionally biased region" description="Low complexity" evidence="3">
    <location>
        <begin position="235"/>
        <end position="245"/>
    </location>
</feature>
<dbReference type="SUPFAM" id="SSF52540">
    <property type="entry name" value="P-loop containing nucleoside triphosphate hydrolases"/>
    <property type="match status" value="1"/>
</dbReference>
<keyword evidence="1" id="KW-0547">Nucleotide-binding</keyword>
<dbReference type="InterPro" id="IPR027640">
    <property type="entry name" value="Kinesin-like_fam"/>
</dbReference>
<dbReference type="GO" id="GO:0007018">
    <property type="term" value="P:microtubule-based movement"/>
    <property type="evidence" value="ECO:0007669"/>
    <property type="project" value="InterPro"/>
</dbReference>
<dbReference type="PANTHER" id="PTHR24115">
    <property type="entry name" value="KINESIN-RELATED"/>
    <property type="match status" value="1"/>
</dbReference>
<feature type="compositionally biased region" description="Pro residues" evidence="3">
    <location>
        <begin position="1"/>
        <end position="11"/>
    </location>
</feature>
<dbReference type="PRINTS" id="PR00380">
    <property type="entry name" value="KINESINHEAVY"/>
</dbReference>
<gene>
    <name evidence="5" type="ORF">TrRE_jg1856</name>
</gene>
<feature type="domain" description="Kinesin motor" evidence="4">
    <location>
        <begin position="28"/>
        <end position="414"/>
    </location>
</feature>
<feature type="region of interest" description="Disordered" evidence="3">
    <location>
        <begin position="1"/>
        <end position="23"/>
    </location>
</feature>